<name>A0A4Q7N1V1_9BACT</name>
<dbReference type="EMBL" id="SGXA01000001">
    <property type="protein sequence ID" value="RZS75202.1"/>
    <property type="molecule type" value="Genomic_DNA"/>
</dbReference>
<reference evidence="2 3" key="1">
    <citation type="submission" date="2019-02" db="EMBL/GenBank/DDBJ databases">
        <title>Genomic Encyclopedia of Type Strains, Phase IV (KMG-IV): sequencing the most valuable type-strain genomes for metagenomic binning, comparative biology and taxonomic classification.</title>
        <authorList>
            <person name="Goeker M."/>
        </authorList>
    </citation>
    <scope>NUCLEOTIDE SEQUENCE [LARGE SCALE GENOMIC DNA]</scope>
    <source>
        <strain evidence="2 3">DSM 18116</strain>
    </source>
</reference>
<evidence type="ECO:0000313" key="2">
    <source>
        <dbReference type="EMBL" id="RZS75202.1"/>
    </source>
</evidence>
<evidence type="ECO:0000313" key="3">
    <source>
        <dbReference type="Proteomes" id="UP000293874"/>
    </source>
</evidence>
<dbReference type="PANTHER" id="PTHR43355:SF2">
    <property type="entry name" value="FLAVIN REDUCTASE (NADPH)"/>
    <property type="match status" value="1"/>
</dbReference>
<sequence length="217" mass="23673">MKLAIIGASGFVGSHLLQEALDRGHKVTAIVRNPEKIKLHHPHLTIKGCDVMDEAALAPLLAGSDVVISAYNSGWTNPNIYADFMQGSRSILEATKEAGVPRIIVIGGAGSLEIKPGLQLVDSPGFPDAYKGGATAARDFLNELKKENDLDWTFLSPAIEMNHTLKIGRTGQYRTGTDQPVFNNEKHSIISVEDLCMAVIDEVEKQQFSRKRFTVGY</sequence>
<dbReference type="SUPFAM" id="SSF51735">
    <property type="entry name" value="NAD(P)-binding Rossmann-fold domains"/>
    <property type="match status" value="1"/>
</dbReference>
<organism evidence="2 3">
    <name type="scientific">Pseudobacter ginsenosidimutans</name>
    <dbReference type="NCBI Taxonomy" id="661488"/>
    <lineage>
        <taxon>Bacteria</taxon>
        <taxon>Pseudomonadati</taxon>
        <taxon>Bacteroidota</taxon>
        <taxon>Chitinophagia</taxon>
        <taxon>Chitinophagales</taxon>
        <taxon>Chitinophagaceae</taxon>
        <taxon>Pseudobacter</taxon>
    </lineage>
</organism>
<accession>A0A4Q7N1V1</accession>
<dbReference type="InterPro" id="IPR036291">
    <property type="entry name" value="NAD(P)-bd_dom_sf"/>
</dbReference>
<dbReference type="OrthoDB" id="9785372at2"/>
<protein>
    <recommendedName>
        <fullName evidence="1">NAD(P)-binding domain-containing protein</fullName>
    </recommendedName>
</protein>
<dbReference type="Proteomes" id="UP000293874">
    <property type="component" value="Unassembled WGS sequence"/>
</dbReference>
<gene>
    <name evidence="2" type="ORF">EV199_1064</name>
</gene>
<feature type="domain" description="NAD(P)-binding" evidence="1">
    <location>
        <begin position="7"/>
        <end position="202"/>
    </location>
</feature>
<dbReference type="CDD" id="cd05244">
    <property type="entry name" value="BVR-B_like_SDR_a"/>
    <property type="match status" value="1"/>
</dbReference>
<dbReference type="AlphaFoldDB" id="A0A4Q7N1V1"/>
<proteinExistence type="predicted"/>
<dbReference type="Pfam" id="PF13460">
    <property type="entry name" value="NAD_binding_10"/>
    <property type="match status" value="1"/>
</dbReference>
<keyword evidence="3" id="KW-1185">Reference proteome</keyword>
<dbReference type="GO" id="GO:0016646">
    <property type="term" value="F:oxidoreductase activity, acting on the CH-NH group of donors, NAD or NADP as acceptor"/>
    <property type="evidence" value="ECO:0007669"/>
    <property type="project" value="TreeGrafter"/>
</dbReference>
<dbReference type="RefSeq" id="WP_130539589.1">
    <property type="nucleotide sequence ID" value="NZ_CP042431.1"/>
</dbReference>
<dbReference type="Gene3D" id="3.40.50.720">
    <property type="entry name" value="NAD(P)-binding Rossmann-like Domain"/>
    <property type="match status" value="1"/>
</dbReference>
<dbReference type="PANTHER" id="PTHR43355">
    <property type="entry name" value="FLAVIN REDUCTASE (NADPH)"/>
    <property type="match status" value="1"/>
</dbReference>
<comment type="caution">
    <text evidence="2">The sequence shown here is derived from an EMBL/GenBank/DDBJ whole genome shotgun (WGS) entry which is preliminary data.</text>
</comment>
<dbReference type="InterPro" id="IPR016040">
    <property type="entry name" value="NAD(P)-bd_dom"/>
</dbReference>
<dbReference type="InterPro" id="IPR051606">
    <property type="entry name" value="Polyketide_Oxido-like"/>
</dbReference>
<evidence type="ECO:0000259" key="1">
    <source>
        <dbReference type="Pfam" id="PF13460"/>
    </source>
</evidence>